<dbReference type="EMBL" id="MK072022">
    <property type="protein sequence ID" value="AYV77258.1"/>
    <property type="molecule type" value="Genomic_DNA"/>
</dbReference>
<name>A0A3G4ZQS8_9VIRU</name>
<sequence length="274" mass="32441">EFLDRKFIYSLEHTHNIVINPNIFKRQQVGNSIRYKTLRFEDKHFKIDDDDPYDGRISIITPNETDCVTVFVHKRLRLAIIHNMYYEAGCAKEGFNKSKGGDVLMKLMLRFLIMYKGEYKIDRIILADHSYLSCEDSPITIKLARLRMITHGQPWYMKYGFKPYNAQREEPDDEALVFWLKYNNDMLETLPTLAVVNVYQIAQTIKNLNINALNRLIIKYPLFKDFINVLASKLQKHCQLIEAILEDIYKATPLHTPMLYDFYKSDFYLDIFNL</sequence>
<gene>
    <name evidence="1" type="ORF">Barrevirus25_1</name>
</gene>
<accession>A0A3G4ZQS8</accession>
<organism evidence="1">
    <name type="scientific">Barrevirus sp</name>
    <dbReference type="NCBI Taxonomy" id="2487763"/>
    <lineage>
        <taxon>Viruses</taxon>
        <taxon>Varidnaviria</taxon>
        <taxon>Bamfordvirae</taxon>
        <taxon>Nucleocytoviricota</taxon>
        <taxon>Megaviricetes</taxon>
        <taxon>Imitervirales</taxon>
        <taxon>Mimiviridae</taxon>
        <taxon>Klosneuvirinae</taxon>
    </lineage>
</organism>
<feature type="non-terminal residue" evidence="1">
    <location>
        <position position="1"/>
    </location>
</feature>
<protein>
    <submittedName>
        <fullName evidence="1">Uncharacterized protein</fullName>
    </submittedName>
</protein>
<proteinExistence type="predicted"/>
<evidence type="ECO:0000313" key="1">
    <source>
        <dbReference type="EMBL" id="AYV77258.1"/>
    </source>
</evidence>
<reference evidence="1" key="1">
    <citation type="submission" date="2018-10" db="EMBL/GenBank/DDBJ databases">
        <title>Hidden diversity of soil giant viruses.</title>
        <authorList>
            <person name="Schulz F."/>
            <person name="Alteio L."/>
            <person name="Goudeau D."/>
            <person name="Ryan E.M."/>
            <person name="Malmstrom R.R."/>
            <person name="Blanchard J."/>
            <person name="Woyke T."/>
        </authorList>
    </citation>
    <scope>NUCLEOTIDE SEQUENCE</scope>
    <source>
        <strain evidence="1">BAV1</strain>
    </source>
</reference>